<dbReference type="AlphaFoldDB" id="A0A2R5EYJ9"/>
<organism evidence="5 6">
    <name type="scientific">Paenibacillus agaridevorans</name>
    <dbReference type="NCBI Taxonomy" id="171404"/>
    <lineage>
        <taxon>Bacteria</taxon>
        <taxon>Bacillati</taxon>
        <taxon>Bacillota</taxon>
        <taxon>Bacilli</taxon>
        <taxon>Bacillales</taxon>
        <taxon>Paenibacillaceae</taxon>
        <taxon>Paenibacillus</taxon>
    </lineage>
</organism>
<keyword evidence="3" id="KW-0067">ATP-binding</keyword>
<dbReference type="PANTHER" id="PTHR42939">
    <property type="entry name" value="ABC TRANSPORTER ATP-BINDING PROTEIN ALBC-RELATED"/>
    <property type="match status" value="1"/>
</dbReference>
<keyword evidence="2" id="KW-0547">Nucleotide-binding</keyword>
<dbReference type="PROSITE" id="PS50893">
    <property type="entry name" value="ABC_TRANSPORTER_2"/>
    <property type="match status" value="1"/>
</dbReference>
<dbReference type="SMART" id="SM00382">
    <property type="entry name" value="AAA"/>
    <property type="match status" value="1"/>
</dbReference>
<proteinExistence type="predicted"/>
<feature type="domain" description="ABC transporter" evidence="4">
    <location>
        <begin position="4"/>
        <end position="237"/>
    </location>
</feature>
<dbReference type="RefSeq" id="WP_108996008.1">
    <property type="nucleotide sequence ID" value="NZ_BDQX01000430.1"/>
</dbReference>
<keyword evidence="1" id="KW-0813">Transport</keyword>
<evidence type="ECO:0000259" key="4">
    <source>
        <dbReference type="PROSITE" id="PS50893"/>
    </source>
</evidence>
<dbReference type="InterPro" id="IPR003439">
    <property type="entry name" value="ABC_transporter-like_ATP-bd"/>
</dbReference>
<evidence type="ECO:0000313" key="6">
    <source>
        <dbReference type="Proteomes" id="UP000245202"/>
    </source>
</evidence>
<dbReference type="InterPro" id="IPR003593">
    <property type="entry name" value="AAA+_ATPase"/>
</dbReference>
<dbReference type="PANTHER" id="PTHR42939:SF3">
    <property type="entry name" value="ABC TRANSPORTER ATP-BINDING COMPONENT"/>
    <property type="match status" value="1"/>
</dbReference>
<keyword evidence="6" id="KW-1185">Reference proteome</keyword>
<evidence type="ECO:0000313" key="5">
    <source>
        <dbReference type="EMBL" id="GBG11782.1"/>
    </source>
</evidence>
<dbReference type="InterPro" id="IPR027417">
    <property type="entry name" value="P-loop_NTPase"/>
</dbReference>
<dbReference type="Proteomes" id="UP000245202">
    <property type="component" value="Unassembled WGS sequence"/>
</dbReference>
<evidence type="ECO:0000256" key="2">
    <source>
        <dbReference type="ARBA" id="ARBA00022741"/>
    </source>
</evidence>
<dbReference type="EMBL" id="BDQX01000430">
    <property type="protein sequence ID" value="GBG11782.1"/>
    <property type="molecule type" value="Genomic_DNA"/>
</dbReference>
<dbReference type="CDD" id="cd03230">
    <property type="entry name" value="ABC_DR_subfamily_A"/>
    <property type="match status" value="1"/>
</dbReference>
<dbReference type="SUPFAM" id="SSF52540">
    <property type="entry name" value="P-loop containing nucleoside triphosphate hydrolases"/>
    <property type="match status" value="1"/>
</dbReference>
<evidence type="ECO:0000256" key="3">
    <source>
        <dbReference type="ARBA" id="ARBA00022840"/>
    </source>
</evidence>
<gene>
    <name evidence="5" type="ORF">PAT3040_06629</name>
</gene>
<name>A0A2R5EYJ9_9BACL</name>
<protein>
    <submittedName>
        <fullName evidence="5">ABC transporter</fullName>
    </submittedName>
</protein>
<sequence length="314" mass="34893">MSDWKAETAISFENVSVRKSDFVLGPTTLDIPSGYITAIVGPNGSGKSTLFRMALDLAKPDHGKVTVLGQEIGSGDDDALKQHIGYVPEEPYAHESRLKGSDKAKINGFWYKGWDLFRYQELLRILQVNDHQLLGDMSKGMRRKTELALALAHNPELLLLDEPSSGLDPLAWKIMIDLLHRHMDQGDRTILMTSHIVDEVKRLADFIVFMAQGKVLGFYEKDELFCSWFTYYVSGEGIDARDLADMPGQTGIEFAGMHTFRVTTGKAQDAEAWCTDAGLTVVSKSAMELDEIMAALLHGIGLETKANEARGLRR</sequence>
<evidence type="ECO:0000256" key="1">
    <source>
        <dbReference type="ARBA" id="ARBA00022448"/>
    </source>
</evidence>
<dbReference type="Pfam" id="PF00005">
    <property type="entry name" value="ABC_tran"/>
    <property type="match status" value="1"/>
</dbReference>
<reference evidence="5 6" key="1">
    <citation type="submission" date="2017-08" db="EMBL/GenBank/DDBJ databases">
        <title>Substantial Increase in Enzyme Production by Combined Drug-Resistance Mutations in Paenibacillus agaridevorans.</title>
        <authorList>
            <person name="Tanaka Y."/>
            <person name="Funane K."/>
            <person name="Hosaka T."/>
            <person name="Shiwa Y."/>
            <person name="Fujita N."/>
            <person name="Miyazaki T."/>
            <person name="Yoshikawa H."/>
            <person name="Murakami K."/>
            <person name="Kasahara K."/>
            <person name="Inaoka T."/>
            <person name="Hiraga Y."/>
            <person name="Ochi K."/>
        </authorList>
    </citation>
    <scope>NUCLEOTIDE SEQUENCE [LARGE SCALE GENOMIC DNA]</scope>
    <source>
        <strain evidence="5 6">T-3040</strain>
    </source>
</reference>
<dbReference type="GO" id="GO:0016887">
    <property type="term" value="F:ATP hydrolysis activity"/>
    <property type="evidence" value="ECO:0007669"/>
    <property type="project" value="InterPro"/>
</dbReference>
<dbReference type="InterPro" id="IPR051782">
    <property type="entry name" value="ABC_Transporter_VariousFunc"/>
</dbReference>
<accession>A0A2R5EYJ9</accession>
<dbReference type="GO" id="GO:0005524">
    <property type="term" value="F:ATP binding"/>
    <property type="evidence" value="ECO:0007669"/>
    <property type="project" value="UniProtKB-KW"/>
</dbReference>
<dbReference type="Gene3D" id="3.40.50.300">
    <property type="entry name" value="P-loop containing nucleotide triphosphate hydrolases"/>
    <property type="match status" value="1"/>
</dbReference>
<comment type="caution">
    <text evidence="5">The sequence shown here is derived from an EMBL/GenBank/DDBJ whole genome shotgun (WGS) entry which is preliminary data.</text>
</comment>